<sequence>MTARIGVKQPAAFQIEVKSSEEWKNLMKKPGLAVVDVYAAWCGPCKAIVNILKRIKIDCSDDLLIFATAQSDEIEALIEYRGKSQPTFLFYENGYLVDIVRGCDCPLLTKTILSRLKQVHDNLKNSSTECSIKISILEDGQKDELDPDEERLAKSMSRRLLKVEEIPVAVAKRILIVIIKPDAIRAGALKSIIKEILDTGFEILKQEEMLLTREMAADFYKKKEMNDYYDNLVEFMSSGPCVILVISKPGNEVDQNYLSEFLNLIGPTEISLAKMSAPNSLRARYGTDMVQDAVHCSDSHESASRELEFFFPGTDFSQAFFPQTSVQQAPLLQVPLLQVPLSQDPILQASIPNASAGVNRTLAIIRPKAYKKHKISILNHIKDSGFTIAMQKEIEFKRDQAEQFYFNHKDKEYFQNLIDTMTSGPSLALCLTHEDAVQTWRKIIGPNVVNENYRTTSKINENPEDNFSLSSFNEKFADSDDIINPIHGSDSDSCASKEISILFPIENIVAVIKPNLANEVKDAIIKTFKEAGFTICAQKEVNLTKEMSADIYKEHIEKTYFDELTEYMSSGTTHFIILSKEDAVSEFRRLMGPTEPNEAKEKFPDSLRAKFGKDAIRNAVHCSSSASGARNDIARFFPDFNIEISDSNEVKEGLLKNDNLTNGEVEKSECNGKNENGESNQINVNSASNESPGNGDVFEQANATECVIETELTVKSNLDIANENSVPNNESIDKEAEVTNEENAGPENKIKSELANQTSNVSNSERTAECLISEIVTESITDSKDHNVNESCIKNEANNTENVIGSNLSDPSVVSEIVSVHIANGSIYNASKDEKNELNKILSEDDAHKELDEKASKNPESEHFVESGTKVETYEDAPVTDD</sequence>
<dbReference type="SMART" id="SM00562">
    <property type="entry name" value="NDK"/>
    <property type="match status" value="3"/>
</dbReference>
<evidence type="ECO:0000313" key="5">
    <source>
        <dbReference type="Proteomes" id="UP001652625"/>
    </source>
</evidence>
<name>A0ABM4C161_HYDVU</name>
<feature type="compositionally biased region" description="Polar residues" evidence="3">
    <location>
        <begin position="677"/>
        <end position="692"/>
    </location>
</feature>
<dbReference type="GeneID" id="100200680"/>
<evidence type="ECO:0000256" key="3">
    <source>
        <dbReference type="SAM" id="MobiDB-lite"/>
    </source>
</evidence>
<evidence type="ECO:0000256" key="2">
    <source>
        <dbReference type="RuleBase" id="RU004011"/>
    </source>
</evidence>
<dbReference type="PANTHER" id="PTHR46135">
    <property type="entry name" value="NME/NM23 FAMILY MEMBER 8"/>
    <property type="match status" value="1"/>
</dbReference>
<feature type="region of interest" description="Disordered" evidence="3">
    <location>
        <begin position="721"/>
        <end position="747"/>
    </location>
</feature>
<evidence type="ECO:0000256" key="1">
    <source>
        <dbReference type="PROSITE-ProRule" id="PRU00706"/>
    </source>
</evidence>
<dbReference type="InterPro" id="IPR001564">
    <property type="entry name" value="Nucleoside_diP_kinase"/>
</dbReference>
<feature type="domain" description="Nucleoside diphosphate kinase-like" evidence="4">
    <location>
        <begin position="511"/>
        <end position="644"/>
    </location>
</feature>
<dbReference type="Pfam" id="PF00085">
    <property type="entry name" value="Thioredoxin"/>
    <property type="match status" value="1"/>
</dbReference>
<dbReference type="InterPro" id="IPR036850">
    <property type="entry name" value="NDK-like_dom_sf"/>
</dbReference>
<dbReference type="InterPro" id="IPR013766">
    <property type="entry name" value="Thioredoxin_domain"/>
</dbReference>
<protein>
    <submittedName>
        <fullName evidence="6">Thioredoxin domain-containing protein 6 isoform X6</fullName>
    </submittedName>
</protein>
<dbReference type="PRINTS" id="PR01243">
    <property type="entry name" value="NUCDPKINASE"/>
</dbReference>
<dbReference type="SUPFAM" id="SSF54919">
    <property type="entry name" value="Nucleoside diphosphate kinase, NDK"/>
    <property type="match status" value="3"/>
</dbReference>
<reference evidence="6" key="1">
    <citation type="submission" date="2025-08" db="UniProtKB">
        <authorList>
            <consortium name="RefSeq"/>
        </authorList>
    </citation>
    <scope>IDENTIFICATION</scope>
</reference>
<proteinExistence type="inferred from homology"/>
<feature type="region of interest" description="Disordered" evidence="3">
    <location>
        <begin position="846"/>
        <end position="882"/>
    </location>
</feature>
<feature type="domain" description="Nucleoside diphosphate kinase-like" evidence="4">
    <location>
        <begin position="176"/>
        <end position="318"/>
    </location>
</feature>
<dbReference type="Gene3D" id="3.40.30.10">
    <property type="entry name" value="Glutaredoxin"/>
    <property type="match status" value="1"/>
</dbReference>
<evidence type="ECO:0000259" key="4">
    <source>
        <dbReference type="SMART" id="SM00562"/>
    </source>
</evidence>
<evidence type="ECO:0000313" key="6">
    <source>
        <dbReference type="RefSeq" id="XP_065655284.1"/>
    </source>
</evidence>
<dbReference type="CDD" id="cd04416">
    <property type="entry name" value="NDPk_TX"/>
    <property type="match status" value="2"/>
</dbReference>
<feature type="compositionally biased region" description="Basic and acidic residues" evidence="3">
    <location>
        <begin position="664"/>
        <end position="676"/>
    </location>
</feature>
<dbReference type="PROSITE" id="PS00194">
    <property type="entry name" value="THIOREDOXIN_1"/>
    <property type="match status" value="1"/>
</dbReference>
<dbReference type="InterPro" id="IPR036249">
    <property type="entry name" value="Thioredoxin-like_sf"/>
</dbReference>
<dbReference type="InterPro" id="IPR034907">
    <property type="entry name" value="NDK-like_dom"/>
</dbReference>
<dbReference type="SUPFAM" id="SSF52833">
    <property type="entry name" value="Thioredoxin-like"/>
    <property type="match status" value="1"/>
</dbReference>
<accession>A0ABM4C161</accession>
<dbReference type="PROSITE" id="PS51374">
    <property type="entry name" value="NDPK_LIKE"/>
    <property type="match status" value="2"/>
</dbReference>
<dbReference type="RefSeq" id="XP_065655284.1">
    <property type="nucleotide sequence ID" value="XM_065799212.1"/>
</dbReference>
<organism evidence="5 6">
    <name type="scientific">Hydra vulgaris</name>
    <name type="common">Hydra</name>
    <name type="synonym">Hydra attenuata</name>
    <dbReference type="NCBI Taxonomy" id="6087"/>
    <lineage>
        <taxon>Eukaryota</taxon>
        <taxon>Metazoa</taxon>
        <taxon>Cnidaria</taxon>
        <taxon>Hydrozoa</taxon>
        <taxon>Hydroidolina</taxon>
        <taxon>Anthoathecata</taxon>
        <taxon>Aplanulata</taxon>
        <taxon>Hydridae</taxon>
        <taxon>Hydra</taxon>
    </lineage>
</organism>
<dbReference type="Proteomes" id="UP001652625">
    <property type="component" value="Chromosome 06"/>
</dbReference>
<keyword evidence="5" id="KW-1185">Reference proteome</keyword>
<feature type="domain" description="Nucleoside diphosphate kinase-like" evidence="4">
    <location>
        <begin position="358"/>
        <end position="510"/>
    </location>
</feature>
<dbReference type="Gene3D" id="3.30.70.141">
    <property type="entry name" value="Nucleoside diphosphate kinase-like domain"/>
    <property type="match status" value="3"/>
</dbReference>
<feature type="compositionally biased region" description="Basic and acidic residues" evidence="3">
    <location>
        <begin position="846"/>
        <end position="865"/>
    </location>
</feature>
<dbReference type="PANTHER" id="PTHR46135:SF3">
    <property type="entry name" value="NME_NM23 FAMILY MEMBER 8"/>
    <property type="match status" value="1"/>
</dbReference>
<feature type="region of interest" description="Disordered" evidence="3">
    <location>
        <begin position="664"/>
        <end position="697"/>
    </location>
</feature>
<dbReference type="InterPro" id="IPR051766">
    <property type="entry name" value="TXND_domain-containing"/>
</dbReference>
<gene>
    <name evidence="6" type="primary">LOC100200680</name>
</gene>
<comment type="similarity">
    <text evidence="1 2">Belongs to the NDK family.</text>
</comment>
<dbReference type="InterPro" id="IPR017937">
    <property type="entry name" value="Thioredoxin_CS"/>
</dbReference>
<dbReference type="Pfam" id="PF00334">
    <property type="entry name" value="NDK"/>
    <property type="match status" value="3"/>
</dbReference>
<comment type="caution">
    <text evidence="1">Lacks conserved residue(s) required for the propagation of feature annotation.</text>
</comment>